<sequence length="465" mass="51183">MKKSLLQRLQPTGNAGLLALWDTLAADQQQELARQIAQVDFERIAAEFQAVAADSSLRERSERAQSPPAFRLEPQASDRFTRSEARDRGEAALGEGRLAMILVAGGQGSRLGFDHPKGMFPVGAVSGRTLFQILIEGLQAVGRRYGTRIPLLLMTSHATHQETLQFLDAHQRFGLPEEDLRVFQQGSLPAIDAQTGRVLLESPGSLCLSPDGHGGMLQALHASGGLAFAEEREIEQFFYGQVDNPMTQICDPELIGYHLLCESEMTTQVVRKQDPLERVGNVVLVDGQVQIIEYSDLPDEVAQRRDASGDLQLWAGNIAVHVFDRAFLQRQATSGTGLPFHAARKKVAWFDPARGEQVLPEEPNAIKLERFIFDLLPAARNAIVVEAKADEAFAPVKNAPGEASHTPELAQEAMTRMARRWLEAAGARIQGDPPLEISPLFALDADELKQKLPPGRTLQEPTYFH</sequence>
<dbReference type="OrthoDB" id="9806910at2"/>
<dbReference type="InterPro" id="IPR039741">
    <property type="entry name" value="UDP-sugar_pyrophosphorylase"/>
</dbReference>
<evidence type="ECO:0000256" key="1">
    <source>
        <dbReference type="ARBA" id="ARBA00010401"/>
    </source>
</evidence>
<evidence type="ECO:0000256" key="2">
    <source>
        <dbReference type="ARBA" id="ARBA00022679"/>
    </source>
</evidence>
<keyword evidence="2 4" id="KW-0808">Transferase</keyword>
<dbReference type="SUPFAM" id="SSF53448">
    <property type="entry name" value="Nucleotide-diphospho-sugar transferases"/>
    <property type="match status" value="1"/>
</dbReference>
<keyword evidence="3 4" id="KW-0548">Nucleotidyltransferase</keyword>
<dbReference type="PANTHER" id="PTHR11952">
    <property type="entry name" value="UDP- GLUCOSE PYROPHOSPHORYLASE"/>
    <property type="match status" value="1"/>
</dbReference>
<accession>A0A518DQW7</accession>
<dbReference type="RefSeq" id="WP_145052304.1">
    <property type="nucleotide sequence ID" value="NZ_CP036433.1"/>
</dbReference>
<dbReference type="Proteomes" id="UP000317648">
    <property type="component" value="Chromosome"/>
</dbReference>
<dbReference type="Gene3D" id="3.90.550.10">
    <property type="entry name" value="Spore Coat Polysaccharide Biosynthesis Protein SpsA, Chain A"/>
    <property type="match status" value="1"/>
</dbReference>
<evidence type="ECO:0000256" key="3">
    <source>
        <dbReference type="ARBA" id="ARBA00022695"/>
    </source>
</evidence>
<organism evidence="4 5">
    <name type="scientific">Lignipirellula cremea</name>
    <dbReference type="NCBI Taxonomy" id="2528010"/>
    <lineage>
        <taxon>Bacteria</taxon>
        <taxon>Pseudomonadati</taxon>
        <taxon>Planctomycetota</taxon>
        <taxon>Planctomycetia</taxon>
        <taxon>Pirellulales</taxon>
        <taxon>Pirellulaceae</taxon>
        <taxon>Lignipirellula</taxon>
    </lineage>
</organism>
<dbReference type="AlphaFoldDB" id="A0A518DQW7"/>
<proteinExistence type="inferred from homology"/>
<dbReference type="KEGG" id="lcre:Pla8534_20240"/>
<dbReference type="PANTHER" id="PTHR11952:SF2">
    <property type="entry name" value="LD24639P"/>
    <property type="match status" value="1"/>
</dbReference>
<dbReference type="InterPro" id="IPR029044">
    <property type="entry name" value="Nucleotide-diphossugar_trans"/>
</dbReference>
<reference evidence="4 5" key="1">
    <citation type="submission" date="2019-02" db="EMBL/GenBank/DDBJ databases">
        <title>Deep-cultivation of Planctomycetes and their phenomic and genomic characterization uncovers novel biology.</title>
        <authorList>
            <person name="Wiegand S."/>
            <person name="Jogler M."/>
            <person name="Boedeker C."/>
            <person name="Pinto D."/>
            <person name="Vollmers J."/>
            <person name="Rivas-Marin E."/>
            <person name="Kohn T."/>
            <person name="Peeters S.H."/>
            <person name="Heuer A."/>
            <person name="Rast P."/>
            <person name="Oberbeckmann S."/>
            <person name="Bunk B."/>
            <person name="Jeske O."/>
            <person name="Meyerdierks A."/>
            <person name="Storesund J.E."/>
            <person name="Kallscheuer N."/>
            <person name="Luecker S."/>
            <person name="Lage O.M."/>
            <person name="Pohl T."/>
            <person name="Merkel B.J."/>
            <person name="Hornburger P."/>
            <person name="Mueller R.-W."/>
            <person name="Bruemmer F."/>
            <person name="Labrenz M."/>
            <person name="Spormann A.M."/>
            <person name="Op den Camp H."/>
            <person name="Overmann J."/>
            <person name="Amann R."/>
            <person name="Jetten M.S.M."/>
            <person name="Mascher T."/>
            <person name="Medema M.H."/>
            <person name="Devos D.P."/>
            <person name="Kaster A.-K."/>
            <person name="Ovreas L."/>
            <person name="Rohde M."/>
            <person name="Galperin M.Y."/>
            <person name="Jogler C."/>
        </authorList>
    </citation>
    <scope>NUCLEOTIDE SEQUENCE [LARGE SCALE GENOMIC DNA]</scope>
    <source>
        <strain evidence="4 5">Pla85_3_4</strain>
    </source>
</reference>
<dbReference type="EC" id="2.7.7.-" evidence="4"/>
<evidence type="ECO:0000313" key="5">
    <source>
        <dbReference type="Proteomes" id="UP000317648"/>
    </source>
</evidence>
<name>A0A518DQW7_9BACT</name>
<keyword evidence="5" id="KW-1185">Reference proteome</keyword>
<protein>
    <submittedName>
        <fullName evidence="4">Putative uridylyltransferase</fullName>
        <ecNumber evidence="4">2.7.7.-</ecNumber>
    </submittedName>
</protein>
<dbReference type="EMBL" id="CP036433">
    <property type="protein sequence ID" value="QDU94236.1"/>
    <property type="molecule type" value="Genomic_DNA"/>
</dbReference>
<dbReference type="InterPro" id="IPR002618">
    <property type="entry name" value="UDPGP_fam"/>
</dbReference>
<gene>
    <name evidence="4" type="ORF">Pla8534_20240</name>
</gene>
<dbReference type="Pfam" id="PF01704">
    <property type="entry name" value="UDPGP"/>
    <property type="match status" value="1"/>
</dbReference>
<evidence type="ECO:0000313" key="4">
    <source>
        <dbReference type="EMBL" id="QDU94236.1"/>
    </source>
</evidence>
<comment type="similarity">
    <text evidence="1">Belongs to the UDPGP type 1 family.</text>
</comment>
<dbReference type="GO" id="GO:0070569">
    <property type="term" value="F:uridylyltransferase activity"/>
    <property type="evidence" value="ECO:0007669"/>
    <property type="project" value="InterPro"/>
</dbReference>